<dbReference type="AlphaFoldDB" id="A0A326U759"/>
<dbReference type="PROSITE" id="PS51257">
    <property type="entry name" value="PROKAR_LIPOPROTEIN"/>
    <property type="match status" value="1"/>
</dbReference>
<evidence type="ECO:0000256" key="1">
    <source>
        <dbReference type="ARBA" id="ARBA00022729"/>
    </source>
</evidence>
<dbReference type="CDD" id="cd13653">
    <property type="entry name" value="PBP2_phosphate_like_1"/>
    <property type="match status" value="1"/>
</dbReference>
<protein>
    <submittedName>
        <fullName evidence="4">Phosphate transport system substrate-binding protein</fullName>
    </submittedName>
</protein>
<keyword evidence="5" id="KW-1185">Reference proteome</keyword>
<dbReference type="InterPro" id="IPR024370">
    <property type="entry name" value="PBP_domain"/>
</dbReference>
<feature type="domain" description="PBP" evidence="3">
    <location>
        <begin position="37"/>
        <end position="268"/>
    </location>
</feature>
<reference evidence="4 5" key="1">
    <citation type="submission" date="2018-06" db="EMBL/GenBank/DDBJ databases">
        <title>Genomic Encyclopedia of Archaeal and Bacterial Type Strains, Phase II (KMG-II): from individual species to whole genera.</title>
        <authorList>
            <person name="Goeker M."/>
        </authorList>
    </citation>
    <scope>NUCLEOTIDE SEQUENCE [LARGE SCALE GENOMIC DNA]</scope>
    <source>
        <strain evidence="4 5">ATCC BAA-1881</strain>
    </source>
</reference>
<dbReference type="PANTHER" id="PTHR30570">
    <property type="entry name" value="PERIPLASMIC PHOSPHATE BINDING COMPONENT OF PHOSPHATE ABC TRANSPORTER"/>
    <property type="match status" value="1"/>
</dbReference>
<name>A0A326U759_THEHA</name>
<evidence type="ECO:0000313" key="5">
    <source>
        <dbReference type="Proteomes" id="UP000248806"/>
    </source>
</evidence>
<dbReference type="OrthoDB" id="9790048at2"/>
<evidence type="ECO:0000259" key="3">
    <source>
        <dbReference type="Pfam" id="PF12849"/>
    </source>
</evidence>
<keyword evidence="1 2" id="KW-0732">Signal</keyword>
<gene>
    <name evidence="4" type="ORF">EI42_03215</name>
</gene>
<feature type="signal peptide" evidence="2">
    <location>
        <begin position="1"/>
        <end position="27"/>
    </location>
</feature>
<organism evidence="4 5">
    <name type="scientific">Thermosporothrix hazakensis</name>
    <dbReference type="NCBI Taxonomy" id="644383"/>
    <lineage>
        <taxon>Bacteria</taxon>
        <taxon>Bacillati</taxon>
        <taxon>Chloroflexota</taxon>
        <taxon>Ktedonobacteria</taxon>
        <taxon>Ktedonobacterales</taxon>
        <taxon>Thermosporotrichaceae</taxon>
        <taxon>Thermosporothrix</taxon>
    </lineage>
</organism>
<evidence type="ECO:0000256" key="2">
    <source>
        <dbReference type="SAM" id="SignalP"/>
    </source>
</evidence>
<dbReference type="Pfam" id="PF12849">
    <property type="entry name" value="PBP_like_2"/>
    <property type="match status" value="1"/>
</dbReference>
<dbReference type="EMBL" id="QKUF01000010">
    <property type="protein sequence ID" value="PZW28461.1"/>
    <property type="molecule type" value="Genomic_DNA"/>
</dbReference>
<comment type="caution">
    <text evidence="4">The sequence shown here is derived from an EMBL/GenBank/DDBJ whole genome shotgun (WGS) entry which is preliminary data.</text>
</comment>
<dbReference type="PANTHER" id="PTHR30570:SF4">
    <property type="entry name" value="PHOSPHATE-BINDING PROTEIN PSTS 1"/>
    <property type="match status" value="1"/>
</dbReference>
<dbReference type="Proteomes" id="UP000248806">
    <property type="component" value="Unassembled WGS sequence"/>
</dbReference>
<evidence type="ECO:0000313" key="4">
    <source>
        <dbReference type="EMBL" id="PZW28461.1"/>
    </source>
</evidence>
<sequence>MQLMTARKKPGKNRASLLLLLFLFLLAGCSPTGNTTELQGHIVAAGSTALRPLVELAAKEFQHKYPGVVIDVQGGGSIQGLKLVTTKQVHIGNSDIYADPALYPDPQLTDHIVCAIPFVMIVHPDIKLDSLSQQNIIDIFSTGKLNNWAQLGGPDQQIVPIVRPASSGTRATFRKYILEGRDENGTLLKTDSSDEVRDIVARTPGAIGYVAVSYLSKAVHAISIDGQKPTIETIQAGKYRFWGYEHMYTLGDENAPVRAFLDFMLTPEIQQQAQKLGYISVSALNRVQVYPKERPL</sequence>
<dbReference type="InterPro" id="IPR050811">
    <property type="entry name" value="Phosphate_ABC_transporter"/>
</dbReference>
<accession>A0A326U759</accession>
<feature type="chain" id="PRO_5016305764" evidence="2">
    <location>
        <begin position="28"/>
        <end position="296"/>
    </location>
</feature>
<dbReference type="Gene3D" id="3.40.190.10">
    <property type="entry name" value="Periplasmic binding protein-like II"/>
    <property type="match status" value="2"/>
</dbReference>
<proteinExistence type="predicted"/>
<dbReference type="SUPFAM" id="SSF53850">
    <property type="entry name" value="Periplasmic binding protein-like II"/>
    <property type="match status" value="1"/>
</dbReference>
<dbReference type="RefSeq" id="WP_111323598.1">
    <property type="nucleotide sequence ID" value="NZ_BIFX01000001.1"/>
</dbReference>